<dbReference type="FunFam" id="2.170.130.10:FF:000010">
    <property type="entry name" value="Ferripyoverdine receptor"/>
    <property type="match status" value="1"/>
</dbReference>
<dbReference type="Pfam" id="PF00593">
    <property type="entry name" value="TonB_dep_Rec_b-barrel"/>
    <property type="match status" value="1"/>
</dbReference>
<keyword evidence="6 14" id="KW-0812">Transmembrane</keyword>
<dbReference type="NCBIfam" id="TIGR01783">
    <property type="entry name" value="TonB-siderophor"/>
    <property type="match status" value="1"/>
</dbReference>
<dbReference type="InterPro" id="IPR036942">
    <property type="entry name" value="Beta-barrel_TonB_sf"/>
</dbReference>
<evidence type="ECO:0000256" key="3">
    <source>
        <dbReference type="ARBA" id="ARBA00022448"/>
    </source>
</evidence>
<dbReference type="PANTHER" id="PTHR32552:SF74">
    <property type="entry name" value="HYDROXAMATE SIDEROPHORE RECEPTOR FHUE"/>
    <property type="match status" value="1"/>
</dbReference>
<dbReference type="Pfam" id="PF07715">
    <property type="entry name" value="Plug"/>
    <property type="match status" value="1"/>
</dbReference>
<keyword evidence="9" id="KW-0406">Ion transport</keyword>
<dbReference type="Gene3D" id="2.40.170.20">
    <property type="entry name" value="TonB-dependent receptor, beta-barrel domain"/>
    <property type="match status" value="1"/>
</dbReference>
<evidence type="ECO:0000256" key="13">
    <source>
        <dbReference type="ARBA" id="ARBA00023237"/>
    </source>
</evidence>
<evidence type="ECO:0000256" key="12">
    <source>
        <dbReference type="ARBA" id="ARBA00023170"/>
    </source>
</evidence>
<comment type="similarity">
    <text evidence="2 14 15">Belongs to the TonB-dependent receptor family.</text>
</comment>
<dbReference type="InterPro" id="IPR037066">
    <property type="entry name" value="Plug_dom_sf"/>
</dbReference>
<keyword evidence="7 16" id="KW-0732">Signal</keyword>
<reference evidence="18 19" key="1">
    <citation type="submission" date="2017-09" db="EMBL/GenBank/DDBJ databases">
        <title>Genomic, metabolic, and phenotypic characteristics of bacterial isolates from the natural microbiome of the model nematode Caenorhabditis elegans.</title>
        <authorList>
            <person name="Zimmermann J."/>
            <person name="Obeng N."/>
            <person name="Yang W."/>
            <person name="Obeng O."/>
            <person name="Kissoyan K."/>
            <person name="Pees B."/>
            <person name="Dirksen P."/>
            <person name="Hoppner M."/>
            <person name="Franke A."/>
            <person name="Rosenstiel P."/>
            <person name="Leippe M."/>
            <person name="Dierking K."/>
            <person name="Kaleta C."/>
            <person name="Schulenburg H."/>
        </authorList>
    </citation>
    <scope>NUCLEOTIDE SEQUENCE [LARGE SCALE GENOMIC DNA]</scope>
    <source>
        <strain evidence="18 19">MYb73</strain>
    </source>
</reference>
<feature type="signal peptide" evidence="16">
    <location>
        <begin position="1"/>
        <end position="27"/>
    </location>
</feature>
<keyword evidence="5" id="KW-0410">Iron transport</keyword>
<dbReference type="SMART" id="SM00965">
    <property type="entry name" value="STN"/>
    <property type="match status" value="1"/>
</dbReference>
<keyword evidence="8" id="KW-0408">Iron</keyword>
<feature type="domain" description="Secretin/TonB short N-terminal" evidence="17">
    <location>
        <begin position="55"/>
        <end position="106"/>
    </location>
</feature>
<keyword evidence="13 14" id="KW-0998">Cell outer membrane</keyword>
<evidence type="ECO:0000256" key="1">
    <source>
        <dbReference type="ARBA" id="ARBA00004571"/>
    </source>
</evidence>
<evidence type="ECO:0000256" key="15">
    <source>
        <dbReference type="RuleBase" id="RU003357"/>
    </source>
</evidence>
<feature type="chain" id="PRO_5015553206" evidence="16">
    <location>
        <begin position="28"/>
        <end position="802"/>
    </location>
</feature>
<dbReference type="GO" id="GO:0015344">
    <property type="term" value="F:siderophore uptake transmembrane transporter activity"/>
    <property type="evidence" value="ECO:0007669"/>
    <property type="project" value="TreeGrafter"/>
</dbReference>
<dbReference type="EMBL" id="CP023270">
    <property type="protein sequence ID" value="AVJ29479.1"/>
    <property type="molecule type" value="Genomic_DNA"/>
</dbReference>
<evidence type="ECO:0000256" key="9">
    <source>
        <dbReference type="ARBA" id="ARBA00023065"/>
    </source>
</evidence>
<keyword evidence="11 14" id="KW-0472">Membrane</keyword>
<dbReference type="SUPFAM" id="SSF56935">
    <property type="entry name" value="Porins"/>
    <property type="match status" value="1"/>
</dbReference>
<evidence type="ECO:0000256" key="7">
    <source>
        <dbReference type="ARBA" id="ARBA00022729"/>
    </source>
</evidence>
<dbReference type="CDD" id="cd01347">
    <property type="entry name" value="ligand_gated_channel"/>
    <property type="match status" value="1"/>
</dbReference>
<keyword evidence="10 15" id="KW-0798">TonB box</keyword>
<evidence type="ECO:0000256" key="14">
    <source>
        <dbReference type="PROSITE-ProRule" id="PRU01360"/>
    </source>
</evidence>
<keyword evidence="3 14" id="KW-0813">Transport</keyword>
<dbReference type="PROSITE" id="PS52016">
    <property type="entry name" value="TONB_DEPENDENT_REC_3"/>
    <property type="match status" value="1"/>
</dbReference>
<evidence type="ECO:0000256" key="11">
    <source>
        <dbReference type="ARBA" id="ARBA00023136"/>
    </source>
</evidence>
<keyword evidence="12 18" id="KW-0675">Receptor</keyword>
<dbReference type="RefSeq" id="WP_105240175.1">
    <property type="nucleotide sequence ID" value="NZ_CP023270.1"/>
</dbReference>
<dbReference type="Gene3D" id="2.170.130.10">
    <property type="entry name" value="TonB-dependent receptor, plug domain"/>
    <property type="match status" value="1"/>
</dbReference>
<dbReference type="GO" id="GO:0038023">
    <property type="term" value="F:signaling receptor activity"/>
    <property type="evidence" value="ECO:0007669"/>
    <property type="project" value="InterPro"/>
</dbReference>
<dbReference type="GO" id="GO:0015891">
    <property type="term" value="P:siderophore transport"/>
    <property type="evidence" value="ECO:0007669"/>
    <property type="project" value="InterPro"/>
</dbReference>
<dbReference type="InterPro" id="IPR010105">
    <property type="entry name" value="TonB_sidphr_rcpt"/>
</dbReference>
<evidence type="ECO:0000256" key="8">
    <source>
        <dbReference type="ARBA" id="ARBA00023004"/>
    </source>
</evidence>
<dbReference type="GO" id="GO:0009279">
    <property type="term" value="C:cell outer membrane"/>
    <property type="evidence" value="ECO:0007669"/>
    <property type="project" value="UniProtKB-SubCell"/>
</dbReference>
<evidence type="ECO:0000256" key="5">
    <source>
        <dbReference type="ARBA" id="ARBA00022496"/>
    </source>
</evidence>
<dbReference type="InterPro" id="IPR039426">
    <property type="entry name" value="TonB-dep_rcpt-like"/>
</dbReference>
<protein>
    <submittedName>
        <fullName evidence="18">TonB-dependent siderophore receptor</fullName>
    </submittedName>
</protein>
<name>A0A2S0IBR5_9BURK</name>
<dbReference type="InterPro" id="IPR012910">
    <property type="entry name" value="Plug_dom"/>
</dbReference>
<evidence type="ECO:0000256" key="10">
    <source>
        <dbReference type="ARBA" id="ARBA00023077"/>
    </source>
</evidence>
<gene>
    <name evidence="18" type="ORF">CLM73_21530</name>
</gene>
<evidence type="ECO:0000313" key="19">
    <source>
        <dbReference type="Proteomes" id="UP000239477"/>
    </source>
</evidence>
<dbReference type="Proteomes" id="UP000239477">
    <property type="component" value="Chromosome"/>
</dbReference>
<evidence type="ECO:0000256" key="6">
    <source>
        <dbReference type="ARBA" id="ARBA00022692"/>
    </source>
</evidence>
<evidence type="ECO:0000256" key="16">
    <source>
        <dbReference type="SAM" id="SignalP"/>
    </source>
</evidence>
<proteinExistence type="inferred from homology"/>
<dbReference type="Pfam" id="PF07660">
    <property type="entry name" value="STN"/>
    <property type="match status" value="1"/>
</dbReference>
<evidence type="ECO:0000256" key="2">
    <source>
        <dbReference type="ARBA" id="ARBA00009810"/>
    </source>
</evidence>
<dbReference type="InterPro" id="IPR000531">
    <property type="entry name" value="Beta-barrel_TonB"/>
</dbReference>
<dbReference type="OrthoDB" id="8533686at2"/>
<comment type="subcellular location">
    <subcellularLocation>
        <location evidence="1 14">Cell outer membrane</location>
        <topology evidence="1 14">Multi-pass membrane protein</topology>
    </subcellularLocation>
</comment>
<dbReference type="InterPro" id="IPR011662">
    <property type="entry name" value="Secretin/TonB_short_N"/>
</dbReference>
<evidence type="ECO:0000313" key="18">
    <source>
        <dbReference type="EMBL" id="AVJ29479.1"/>
    </source>
</evidence>
<organism evidence="18 19">
    <name type="scientific">Achromobacter spanius</name>
    <dbReference type="NCBI Taxonomy" id="217203"/>
    <lineage>
        <taxon>Bacteria</taxon>
        <taxon>Pseudomonadati</taxon>
        <taxon>Pseudomonadota</taxon>
        <taxon>Betaproteobacteria</taxon>
        <taxon>Burkholderiales</taxon>
        <taxon>Alcaligenaceae</taxon>
        <taxon>Achromobacter</taxon>
    </lineage>
</organism>
<evidence type="ECO:0000256" key="4">
    <source>
        <dbReference type="ARBA" id="ARBA00022452"/>
    </source>
</evidence>
<keyword evidence="4 14" id="KW-1134">Transmembrane beta strand</keyword>
<dbReference type="AlphaFoldDB" id="A0A2S0IBR5"/>
<dbReference type="PANTHER" id="PTHR32552">
    <property type="entry name" value="FERRICHROME IRON RECEPTOR-RELATED"/>
    <property type="match status" value="1"/>
</dbReference>
<sequence>MRVLPVPHVLSLAVVLAASSLGQPAHAQPRAPIAFDLPAGSLDATLTEIARLTRTVVSYDPQLVRGLNAPAVQGVYTMDAALRVALAGSGLESTRAADGTLTLRRAPAAQTTTLAPVTVSGMLPPVDTSGTYVVQVTNSATRLNLSPRETPQSVTVVTRQRMDDQSMQNLDDVLQATTGISVVQNGSERSVYQARGQLIDNLQIDGVPANISNAYSFDAINKPTTEIYDRVEVVRGATGLLEGAGNPAAAINLVRKRPGYETTGVMTLSAGSWDDYRTMLDVSSPLNEAKTLRGRAVVAYTNAGDFQQRAGKENSLFYGILEADITPATTVTAGLTYQKDRNQGYDWSGLPTREDGSFYPMSRKTALVGDWNYLNKRNTNLFADIKHEFGNGWKLTVAGNWLSAKSDFLGNYTQRTTGDIFTLNPRLFQYDDTQWGVDAYASGPFQLLGRQHELVVGATTRKDDFSYHGGRDAGYRYLVDMNDLGAFNPPAPTGLDAHMWQYNITQKQQGIYTAGRFSLTDSTTFILGARMSWFEFDRFAQTTVRTESRYEQRGKVTPYAGVVQDLNENLSAYASYTEIFKPQENIGVDGGVLPPMTGQNYEIGLKGEFMDRRVNAALALFQTDQKGRADLIQDSDLCPPGIFSCYRAAEKVRNRGVDFEVNGAITPAWNVSLGYTYTQSKYAQGPQSGQVFASTYPRHLLKVSTDYRLPDQWNKLRVGGSVYAQSGIFNASGPDEDEYKISQGAYTLVGLHAVYDVNKNLAVQFNVDNLFDRNYYQSVGNTNYWNYFGQPRTFRLALRATF</sequence>
<accession>A0A2S0IBR5</accession>
<dbReference type="Gene3D" id="3.55.50.30">
    <property type="match status" value="1"/>
</dbReference>
<keyword evidence="19" id="KW-1185">Reference proteome</keyword>
<evidence type="ECO:0000259" key="17">
    <source>
        <dbReference type="SMART" id="SM00965"/>
    </source>
</evidence>